<protein>
    <recommendedName>
        <fullName evidence="4">MFS transporter</fullName>
    </recommendedName>
</protein>
<evidence type="ECO:0008006" key="4">
    <source>
        <dbReference type="Google" id="ProtNLM"/>
    </source>
</evidence>
<feature type="transmembrane region" description="Helical" evidence="1">
    <location>
        <begin position="151"/>
        <end position="173"/>
    </location>
</feature>
<dbReference type="SUPFAM" id="SSF103473">
    <property type="entry name" value="MFS general substrate transporter"/>
    <property type="match status" value="1"/>
</dbReference>
<evidence type="ECO:0000313" key="3">
    <source>
        <dbReference type="Proteomes" id="UP000646478"/>
    </source>
</evidence>
<dbReference type="Proteomes" id="UP000646478">
    <property type="component" value="Unassembled WGS sequence"/>
</dbReference>
<feature type="transmembrane region" description="Helical" evidence="1">
    <location>
        <begin position="257"/>
        <end position="275"/>
    </location>
</feature>
<gene>
    <name evidence="2" type="ORF">GCM10011491_13500</name>
</gene>
<proteinExistence type="predicted"/>
<evidence type="ECO:0000256" key="1">
    <source>
        <dbReference type="SAM" id="Phobius"/>
    </source>
</evidence>
<accession>A0A916WCS3</accession>
<dbReference type="EMBL" id="BMHH01000004">
    <property type="protein sequence ID" value="GGA87104.1"/>
    <property type="molecule type" value="Genomic_DNA"/>
</dbReference>
<keyword evidence="1" id="KW-0812">Transmembrane</keyword>
<keyword evidence="3" id="KW-1185">Reference proteome</keyword>
<feature type="transmembrane region" description="Helical" evidence="1">
    <location>
        <begin position="344"/>
        <end position="364"/>
    </location>
</feature>
<keyword evidence="1" id="KW-0472">Membrane</keyword>
<feature type="transmembrane region" description="Helical" evidence="1">
    <location>
        <begin position="318"/>
        <end position="338"/>
    </location>
</feature>
<name>A0A916WCS3_9HYPH</name>
<feature type="transmembrane region" description="Helical" evidence="1">
    <location>
        <begin position="39"/>
        <end position="57"/>
    </location>
</feature>
<feature type="transmembrane region" description="Helical" evidence="1">
    <location>
        <begin position="69"/>
        <end position="87"/>
    </location>
</feature>
<reference evidence="2" key="2">
    <citation type="submission" date="2020-09" db="EMBL/GenBank/DDBJ databases">
        <authorList>
            <person name="Sun Q."/>
            <person name="Zhou Y."/>
        </authorList>
    </citation>
    <scope>NUCLEOTIDE SEQUENCE</scope>
    <source>
        <strain evidence="2">CGMCC 1.15082</strain>
    </source>
</reference>
<feature type="transmembrane region" description="Helical" evidence="1">
    <location>
        <begin position="93"/>
        <end position="112"/>
    </location>
</feature>
<evidence type="ECO:0000313" key="2">
    <source>
        <dbReference type="EMBL" id="GGA87104.1"/>
    </source>
</evidence>
<organism evidence="2 3">
    <name type="scientific">Brucella endophytica</name>
    <dbReference type="NCBI Taxonomy" id="1963359"/>
    <lineage>
        <taxon>Bacteria</taxon>
        <taxon>Pseudomonadati</taxon>
        <taxon>Pseudomonadota</taxon>
        <taxon>Alphaproteobacteria</taxon>
        <taxon>Hyphomicrobiales</taxon>
        <taxon>Brucellaceae</taxon>
        <taxon>Brucella/Ochrobactrum group</taxon>
        <taxon>Brucella</taxon>
    </lineage>
</organism>
<sequence length="381" mass="39800">MFLWILGLSAAYAVALNGTMVMPVVVLSVSKLGGYDEGLATLVASAELAGIALYGLFLPKLALKSWRAVALAGLVAVAAGEAVSFMLQAPAALATARFVTGLGEGALFSLVAMSLASRANAERLWGLLCLIGGTTMGLLLFVVSLMPQREASAPVFLTIAAFAVLMAPLLFFIKWQTPLLVTASHHSRLDGGKMLLAMIVVFLVYAVQAAQWAVCGYVGERVGLTNGEVGFYLAVSSLAGFVGAAVPSLTRDKAKRLSAVLMGFLIMALSIWFLFNRMTPLVFVVSQVFVNIGFYVVTPFVTGVLTENDPDGSLMSRTLVIAIVGATVGTAIAGPVFAAEGGGIFAWVCLLPLGIAAICGMMIFGHLHRSLGMVEAAKTAE</sequence>
<dbReference type="RefSeq" id="WP_188822741.1">
    <property type="nucleotide sequence ID" value="NZ_BMHH01000004.1"/>
</dbReference>
<comment type="caution">
    <text evidence="2">The sequence shown here is derived from an EMBL/GenBank/DDBJ whole genome shotgun (WGS) entry which is preliminary data.</text>
</comment>
<reference evidence="2" key="1">
    <citation type="journal article" date="2014" name="Int. J. Syst. Evol. Microbiol.">
        <title>Complete genome sequence of Corynebacterium casei LMG S-19264T (=DSM 44701T), isolated from a smear-ripened cheese.</title>
        <authorList>
            <consortium name="US DOE Joint Genome Institute (JGI-PGF)"/>
            <person name="Walter F."/>
            <person name="Albersmeier A."/>
            <person name="Kalinowski J."/>
            <person name="Ruckert C."/>
        </authorList>
    </citation>
    <scope>NUCLEOTIDE SEQUENCE</scope>
    <source>
        <strain evidence="2">CGMCC 1.15082</strain>
    </source>
</reference>
<dbReference type="AlphaFoldDB" id="A0A916WCS3"/>
<dbReference type="Gene3D" id="1.20.1250.20">
    <property type="entry name" value="MFS general substrate transporter like domains"/>
    <property type="match status" value="1"/>
</dbReference>
<keyword evidence="1" id="KW-1133">Transmembrane helix</keyword>
<feature type="transmembrane region" description="Helical" evidence="1">
    <location>
        <begin position="194"/>
        <end position="219"/>
    </location>
</feature>
<feature type="transmembrane region" description="Helical" evidence="1">
    <location>
        <begin position="281"/>
        <end position="306"/>
    </location>
</feature>
<feature type="transmembrane region" description="Helical" evidence="1">
    <location>
        <begin position="124"/>
        <end position="145"/>
    </location>
</feature>
<dbReference type="InterPro" id="IPR036259">
    <property type="entry name" value="MFS_trans_sf"/>
</dbReference>
<feature type="transmembrane region" description="Helical" evidence="1">
    <location>
        <begin position="231"/>
        <end position="250"/>
    </location>
</feature>